<name>A0ABR0TSD8_AURPU</name>
<comment type="catalytic activity">
    <reaction evidence="3">
        <text>L-seryl-[protein] + ATP = O-phospho-L-seryl-[protein] + ADP + H(+)</text>
        <dbReference type="Rhea" id="RHEA:17989"/>
        <dbReference type="Rhea" id="RHEA-COMP:9863"/>
        <dbReference type="Rhea" id="RHEA-COMP:11604"/>
        <dbReference type="ChEBI" id="CHEBI:15378"/>
        <dbReference type="ChEBI" id="CHEBI:29999"/>
        <dbReference type="ChEBI" id="CHEBI:30616"/>
        <dbReference type="ChEBI" id="CHEBI:83421"/>
        <dbReference type="ChEBI" id="CHEBI:456216"/>
        <dbReference type="EC" id="2.7.11.1"/>
    </reaction>
</comment>
<keyword evidence="4" id="KW-1133">Transmembrane helix</keyword>
<sequence length="317" mass="36583">MSSRPPRSKSMTASKSIIWNPPIPSLDWTELHRNISLRGLLAQASQLRDGKDCAFALESDIKPFSGSQSLIFVVEYTDVETSAKVYVTEAIDRKIKRVLNGTLRTAKLLDCLRQRSLIGKYLISELNVSPWVMVHGDLASSNIIVDSDSNISGLVTLFLLMTFLGIFRLMIETFRIIDYGFAEYLPLQFAAVFPNILDHKTWQDPDDIDVALEFPNNPQSSLVWRSKNTETKRRDRQLFLDEIKSLCNTHGETSESFYHILSAQDEIRRYWWFTAISNQKLHQVMVKVNWLLPEKEFAHEDLSKEWKMFQTANPGYW</sequence>
<dbReference type="InterPro" id="IPR008266">
    <property type="entry name" value="Tyr_kinase_AS"/>
</dbReference>
<gene>
    <name evidence="5" type="ORF">QM012_004180</name>
</gene>
<comment type="caution">
    <text evidence="5">The sequence shown here is derived from an EMBL/GenBank/DDBJ whole genome shotgun (WGS) entry which is preliminary data.</text>
</comment>
<evidence type="ECO:0000256" key="3">
    <source>
        <dbReference type="ARBA" id="ARBA00048679"/>
    </source>
</evidence>
<proteinExistence type="predicted"/>
<dbReference type="Proteomes" id="UP001341245">
    <property type="component" value="Unassembled WGS sequence"/>
</dbReference>
<keyword evidence="4" id="KW-0472">Membrane</keyword>
<dbReference type="EC" id="2.7.11.1" evidence="1"/>
<protein>
    <recommendedName>
        <fullName evidence="1">non-specific serine/threonine protein kinase</fullName>
        <ecNumber evidence="1">2.7.11.1</ecNumber>
    </recommendedName>
</protein>
<evidence type="ECO:0000256" key="2">
    <source>
        <dbReference type="ARBA" id="ARBA00047899"/>
    </source>
</evidence>
<feature type="transmembrane region" description="Helical" evidence="4">
    <location>
        <begin position="151"/>
        <end position="171"/>
    </location>
</feature>
<evidence type="ECO:0000313" key="5">
    <source>
        <dbReference type="EMBL" id="KAK6007366.1"/>
    </source>
</evidence>
<organism evidence="5 6">
    <name type="scientific">Aureobasidium pullulans</name>
    <name type="common">Black yeast</name>
    <name type="synonym">Pullularia pullulans</name>
    <dbReference type="NCBI Taxonomy" id="5580"/>
    <lineage>
        <taxon>Eukaryota</taxon>
        <taxon>Fungi</taxon>
        <taxon>Dikarya</taxon>
        <taxon>Ascomycota</taxon>
        <taxon>Pezizomycotina</taxon>
        <taxon>Dothideomycetes</taxon>
        <taxon>Dothideomycetidae</taxon>
        <taxon>Dothideales</taxon>
        <taxon>Saccotheciaceae</taxon>
        <taxon>Aureobasidium</taxon>
    </lineage>
</organism>
<accession>A0ABR0TSD8</accession>
<dbReference type="PROSITE" id="PS00109">
    <property type="entry name" value="PROTEIN_KINASE_TYR"/>
    <property type="match status" value="1"/>
</dbReference>
<evidence type="ECO:0000256" key="1">
    <source>
        <dbReference type="ARBA" id="ARBA00012513"/>
    </source>
</evidence>
<comment type="catalytic activity">
    <reaction evidence="2">
        <text>L-threonyl-[protein] + ATP = O-phospho-L-threonyl-[protein] + ADP + H(+)</text>
        <dbReference type="Rhea" id="RHEA:46608"/>
        <dbReference type="Rhea" id="RHEA-COMP:11060"/>
        <dbReference type="Rhea" id="RHEA-COMP:11605"/>
        <dbReference type="ChEBI" id="CHEBI:15378"/>
        <dbReference type="ChEBI" id="CHEBI:30013"/>
        <dbReference type="ChEBI" id="CHEBI:30616"/>
        <dbReference type="ChEBI" id="CHEBI:61977"/>
        <dbReference type="ChEBI" id="CHEBI:456216"/>
        <dbReference type="EC" id="2.7.11.1"/>
    </reaction>
</comment>
<evidence type="ECO:0000256" key="4">
    <source>
        <dbReference type="SAM" id="Phobius"/>
    </source>
</evidence>
<evidence type="ECO:0000313" key="6">
    <source>
        <dbReference type="Proteomes" id="UP001341245"/>
    </source>
</evidence>
<reference evidence="5 6" key="1">
    <citation type="submission" date="2023-11" db="EMBL/GenBank/DDBJ databases">
        <title>Draft genome sequence and annotation of the polyextremotolerant black yeast-like fungus Aureobasidium pullulans NRRL 62042.</title>
        <authorList>
            <person name="Dielentheis-Frenken M.R.E."/>
            <person name="Wibberg D."/>
            <person name="Blank L.M."/>
            <person name="Tiso T."/>
        </authorList>
    </citation>
    <scope>NUCLEOTIDE SEQUENCE [LARGE SCALE GENOMIC DNA]</scope>
    <source>
        <strain evidence="5 6">NRRL 62042</strain>
    </source>
</reference>
<dbReference type="EMBL" id="JASGXD010000002">
    <property type="protein sequence ID" value="KAK6007366.1"/>
    <property type="molecule type" value="Genomic_DNA"/>
</dbReference>
<keyword evidence="4" id="KW-0812">Transmembrane</keyword>
<keyword evidence="6" id="KW-1185">Reference proteome</keyword>